<reference evidence="2" key="2">
    <citation type="submission" date="2023-06" db="EMBL/GenBank/DDBJ databases">
        <authorList>
            <consortium name="Lawrence Berkeley National Laboratory"/>
            <person name="Haridas S."/>
            <person name="Hensen N."/>
            <person name="Bonometti L."/>
            <person name="Westerberg I."/>
            <person name="Brannstrom I.O."/>
            <person name="Guillou S."/>
            <person name="Cros-Aarteil S."/>
            <person name="Calhoun S."/>
            <person name="Kuo A."/>
            <person name="Mondo S."/>
            <person name="Pangilinan J."/>
            <person name="Riley R."/>
            <person name="LaButti K."/>
            <person name="Andreopoulos B."/>
            <person name="Lipzen A."/>
            <person name="Chen C."/>
            <person name="Yanf M."/>
            <person name="Daum C."/>
            <person name="Ng V."/>
            <person name="Clum A."/>
            <person name="Steindorff A."/>
            <person name="Ohm R."/>
            <person name="Martin F."/>
            <person name="Silar P."/>
            <person name="Natvig D."/>
            <person name="Lalanne C."/>
            <person name="Gautier V."/>
            <person name="Ament-velasquez S.L."/>
            <person name="Kruys A."/>
            <person name="Hutchinson M.I."/>
            <person name="Powell A.J."/>
            <person name="Barry K."/>
            <person name="Miller A.N."/>
            <person name="Grigoriev I.V."/>
            <person name="Debuchy R."/>
            <person name="Gladieux P."/>
            <person name="Thoren M.H."/>
            <person name="Johannesson H."/>
        </authorList>
    </citation>
    <scope>NUCLEOTIDE SEQUENCE</scope>
    <source>
        <strain evidence="2">CBS 232.78</strain>
    </source>
</reference>
<evidence type="ECO:0000313" key="3">
    <source>
        <dbReference type="Proteomes" id="UP001285441"/>
    </source>
</evidence>
<evidence type="ECO:0000313" key="2">
    <source>
        <dbReference type="EMBL" id="KAK3372324.1"/>
    </source>
</evidence>
<name>A0AAE0K910_9PEZI</name>
<proteinExistence type="predicted"/>
<feature type="compositionally biased region" description="Acidic residues" evidence="1">
    <location>
        <begin position="203"/>
        <end position="214"/>
    </location>
</feature>
<comment type="caution">
    <text evidence="2">The sequence shown here is derived from an EMBL/GenBank/DDBJ whole genome shotgun (WGS) entry which is preliminary data.</text>
</comment>
<feature type="compositionally biased region" description="Polar residues" evidence="1">
    <location>
        <begin position="222"/>
        <end position="241"/>
    </location>
</feature>
<keyword evidence="3" id="KW-1185">Reference proteome</keyword>
<organism evidence="2 3">
    <name type="scientific">Podospora didyma</name>
    <dbReference type="NCBI Taxonomy" id="330526"/>
    <lineage>
        <taxon>Eukaryota</taxon>
        <taxon>Fungi</taxon>
        <taxon>Dikarya</taxon>
        <taxon>Ascomycota</taxon>
        <taxon>Pezizomycotina</taxon>
        <taxon>Sordariomycetes</taxon>
        <taxon>Sordariomycetidae</taxon>
        <taxon>Sordariales</taxon>
        <taxon>Podosporaceae</taxon>
        <taxon>Podospora</taxon>
    </lineage>
</organism>
<protein>
    <submittedName>
        <fullName evidence="2">Uncharacterized protein</fullName>
    </submittedName>
</protein>
<feature type="region of interest" description="Disordered" evidence="1">
    <location>
        <begin position="199"/>
        <end position="250"/>
    </location>
</feature>
<accession>A0AAE0K910</accession>
<reference evidence="2" key="1">
    <citation type="journal article" date="2023" name="Mol. Phylogenet. Evol.">
        <title>Genome-scale phylogeny and comparative genomics of the fungal order Sordariales.</title>
        <authorList>
            <person name="Hensen N."/>
            <person name="Bonometti L."/>
            <person name="Westerberg I."/>
            <person name="Brannstrom I.O."/>
            <person name="Guillou S."/>
            <person name="Cros-Aarteil S."/>
            <person name="Calhoun S."/>
            <person name="Haridas S."/>
            <person name="Kuo A."/>
            <person name="Mondo S."/>
            <person name="Pangilinan J."/>
            <person name="Riley R."/>
            <person name="LaButti K."/>
            <person name="Andreopoulos B."/>
            <person name="Lipzen A."/>
            <person name="Chen C."/>
            <person name="Yan M."/>
            <person name="Daum C."/>
            <person name="Ng V."/>
            <person name="Clum A."/>
            <person name="Steindorff A."/>
            <person name="Ohm R.A."/>
            <person name="Martin F."/>
            <person name="Silar P."/>
            <person name="Natvig D.O."/>
            <person name="Lalanne C."/>
            <person name="Gautier V."/>
            <person name="Ament-Velasquez S.L."/>
            <person name="Kruys A."/>
            <person name="Hutchinson M.I."/>
            <person name="Powell A.J."/>
            <person name="Barry K."/>
            <person name="Miller A.N."/>
            <person name="Grigoriev I.V."/>
            <person name="Debuchy R."/>
            <person name="Gladieux P."/>
            <person name="Hiltunen Thoren M."/>
            <person name="Johannesson H."/>
        </authorList>
    </citation>
    <scope>NUCLEOTIDE SEQUENCE</scope>
    <source>
        <strain evidence="2">CBS 232.78</strain>
    </source>
</reference>
<gene>
    <name evidence="2" type="ORF">B0H63DRAFT_484365</name>
</gene>
<sequence>MTMGNFPSALASGFVLGDTNTPGEEEGHSQVAEMKYEPSLLDVIVVKTMMKKAMHLPPEMIDQIANQAEYWPHTSTEVSYGINPVSGVLAVRGGHGRQENQFLLRTPPIGFPKWPRDVQLPPNFTQLPPTPRPVETQFSLNYYQRLIGSPEPMLAHPCRKIVFTIRSKDQGWVNHHTPEEGPYSGSWTWFEAGLEQWSKEEDTTHDEDSDNTDTDTEKISDGSETGNTDNGKEPQLNSPQHQDTELEDEDEPHTLTVNNLGTVYPEVVRSPATDEFAFEHPLLPREDVKIQANLTAEKAMTEHRVVWSSNDDMEPGCVELEAIGRGKDTGTGRFVRCLQLGDIVTVWAKARFLAWTNNIESVKVDIYWAV</sequence>
<dbReference type="Proteomes" id="UP001285441">
    <property type="component" value="Unassembled WGS sequence"/>
</dbReference>
<dbReference type="EMBL" id="JAULSW010000008">
    <property type="protein sequence ID" value="KAK3372324.1"/>
    <property type="molecule type" value="Genomic_DNA"/>
</dbReference>
<dbReference type="AlphaFoldDB" id="A0AAE0K910"/>
<evidence type="ECO:0000256" key="1">
    <source>
        <dbReference type="SAM" id="MobiDB-lite"/>
    </source>
</evidence>